<feature type="non-terminal residue" evidence="1">
    <location>
        <position position="1"/>
    </location>
</feature>
<dbReference type="AlphaFoldDB" id="A0A820JCL5"/>
<accession>A0A820JCL5</accession>
<protein>
    <submittedName>
        <fullName evidence="1">Uncharacterized protein</fullName>
    </submittedName>
</protein>
<sequence>TREKIIEQLKNNNDQHFNFIFPQQGEAIWL</sequence>
<name>A0A820JCL5_9BILA</name>
<gene>
    <name evidence="1" type="ORF">OXD698_LOCUS47305</name>
</gene>
<reference evidence="1" key="1">
    <citation type="submission" date="2021-02" db="EMBL/GenBank/DDBJ databases">
        <authorList>
            <person name="Nowell W R."/>
        </authorList>
    </citation>
    <scope>NUCLEOTIDE SEQUENCE</scope>
</reference>
<evidence type="ECO:0000313" key="1">
    <source>
        <dbReference type="EMBL" id="CAF4323546.1"/>
    </source>
</evidence>
<proteinExistence type="predicted"/>
<evidence type="ECO:0000313" key="2">
    <source>
        <dbReference type="Proteomes" id="UP000663844"/>
    </source>
</evidence>
<dbReference type="EMBL" id="CAJOAZ010018188">
    <property type="protein sequence ID" value="CAF4323546.1"/>
    <property type="molecule type" value="Genomic_DNA"/>
</dbReference>
<organism evidence="1 2">
    <name type="scientific">Adineta steineri</name>
    <dbReference type="NCBI Taxonomy" id="433720"/>
    <lineage>
        <taxon>Eukaryota</taxon>
        <taxon>Metazoa</taxon>
        <taxon>Spiralia</taxon>
        <taxon>Gnathifera</taxon>
        <taxon>Rotifera</taxon>
        <taxon>Eurotatoria</taxon>
        <taxon>Bdelloidea</taxon>
        <taxon>Adinetida</taxon>
        <taxon>Adinetidae</taxon>
        <taxon>Adineta</taxon>
    </lineage>
</organism>
<dbReference type="Proteomes" id="UP000663844">
    <property type="component" value="Unassembled WGS sequence"/>
</dbReference>
<comment type="caution">
    <text evidence="1">The sequence shown here is derived from an EMBL/GenBank/DDBJ whole genome shotgun (WGS) entry which is preliminary data.</text>
</comment>